<evidence type="ECO:0000256" key="4">
    <source>
        <dbReference type="ARBA" id="ARBA00022989"/>
    </source>
</evidence>
<keyword evidence="10" id="KW-1185">Reference proteome</keyword>
<feature type="transmembrane region" description="Helical" evidence="6">
    <location>
        <begin position="31"/>
        <end position="52"/>
    </location>
</feature>
<sequence length="169" mass="18924">MVTYIFIFFAKILEVSLTTIRTVFITRGEKLLAAVIGFFEVSIWLYVIGRVLNGIQEDPKKMIIYALGFACGNYIGCIIEDKLAIGILTMNVIVSEKDSIELSRVLREESVGVTIVEGEGIHSKRKILIIHAKRKRKNDIIKIIENTNISAVISINDTKTVYGGYGIKK</sequence>
<evidence type="ECO:0000259" key="7">
    <source>
        <dbReference type="Pfam" id="PF10035"/>
    </source>
</evidence>
<dbReference type="HAMAP" id="MF_01515">
    <property type="entry name" value="UPF0316"/>
    <property type="match status" value="1"/>
</dbReference>
<dbReference type="Proteomes" id="UP001144612">
    <property type="component" value="Unassembled WGS sequence"/>
</dbReference>
<dbReference type="PANTHER" id="PTHR40060:SF1">
    <property type="entry name" value="UPF0316 PROTEIN YEBE"/>
    <property type="match status" value="1"/>
</dbReference>
<dbReference type="EMBL" id="JAPQFJ010000013">
    <property type="protein sequence ID" value="MCY6959409.1"/>
    <property type="molecule type" value="Genomic_DNA"/>
</dbReference>
<dbReference type="Pfam" id="PF18955">
    <property type="entry name" value="DUF5698"/>
    <property type="match status" value="1"/>
</dbReference>
<dbReference type="CDD" id="cd16381">
    <property type="entry name" value="YitT_C_like_1"/>
    <property type="match status" value="1"/>
</dbReference>
<evidence type="ECO:0000313" key="9">
    <source>
        <dbReference type="EMBL" id="MCY6959409.1"/>
    </source>
</evidence>
<protein>
    <recommendedName>
        <fullName evidence="6">UPF0316 protein OW729_12395</fullName>
    </recommendedName>
</protein>
<keyword evidence="2 6" id="KW-1003">Cell membrane</keyword>
<evidence type="ECO:0000313" key="10">
    <source>
        <dbReference type="Proteomes" id="UP001144612"/>
    </source>
</evidence>
<keyword evidence="4 6" id="KW-1133">Transmembrane helix</keyword>
<proteinExistence type="inferred from homology"/>
<feature type="transmembrane region" description="Helical" evidence="6">
    <location>
        <begin position="6"/>
        <end position="24"/>
    </location>
</feature>
<evidence type="ECO:0000256" key="1">
    <source>
        <dbReference type="ARBA" id="ARBA00004651"/>
    </source>
</evidence>
<dbReference type="Pfam" id="PF10035">
    <property type="entry name" value="DUF2179"/>
    <property type="match status" value="1"/>
</dbReference>
<feature type="domain" description="DUF5698" evidence="8">
    <location>
        <begin position="19"/>
        <end position="76"/>
    </location>
</feature>
<gene>
    <name evidence="9" type="ORF">OW729_12395</name>
</gene>
<evidence type="ECO:0000256" key="3">
    <source>
        <dbReference type="ARBA" id="ARBA00022692"/>
    </source>
</evidence>
<evidence type="ECO:0000256" key="5">
    <source>
        <dbReference type="ARBA" id="ARBA00023136"/>
    </source>
</evidence>
<reference evidence="9" key="1">
    <citation type="submission" date="2022-12" db="EMBL/GenBank/DDBJ databases">
        <title>Clostridium sp. nov., isolated from industrial wastewater.</title>
        <authorList>
            <person name="Jiayan W."/>
        </authorList>
    </citation>
    <scope>NUCLEOTIDE SEQUENCE</scope>
    <source>
        <strain evidence="9">ZC22-4</strain>
    </source>
</reference>
<dbReference type="RefSeq" id="WP_268061839.1">
    <property type="nucleotide sequence ID" value="NZ_JAPQFJ010000013.1"/>
</dbReference>
<evidence type="ECO:0000259" key="8">
    <source>
        <dbReference type="Pfam" id="PF18955"/>
    </source>
</evidence>
<feature type="domain" description="DUF2179" evidence="7">
    <location>
        <begin position="112"/>
        <end position="163"/>
    </location>
</feature>
<organism evidence="9 10">
    <name type="scientific">Clostridium brassicae</name>
    <dbReference type="NCBI Taxonomy" id="2999072"/>
    <lineage>
        <taxon>Bacteria</taxon>
        <taxon>Bacillati</taxon>
        <taxon>Bacillota</taxon>
        <taxon>Clostridia</taxon>
        <taxon>Eubacteriales</taxon>
        <taxon>Clostridiaceae</taxon>
        <taxon>Clostridium</taxon>
    </lineage>
</organism>
<keyword evidence="5 6" id="KW-0472">Membrane</keyword>
<comment type="subcellular location">
    <subcellularLocation>
        <location evidence="1 6">Cell membrane</location>
        <topology evidence="1 6">Multi-pass membrane protein</topology>
    </subcellularLocation>
</comment>
<dbReference type="PANTHER" id="PTHR40060">
    <property type="entry name" value="UPF0316 PROTEIN YEBE"/>
    <property type="match status" value="1"/>
</dbReference>
<dbReference type="InterPro" id="IPR044035">
    <property type="entry name" value="DUF5698"/>
</dbReference>
<keyword evidence="3 6" id="KW-0812">Transmembrane</keyword>
<comment type="caution">
    <text evidence="9">The sequence shown here is derived from an EMBL/GenBank/DDBJ whole genome shotgun (WGS) entry which is preliminary data.</text>
</comment>
<accession>A0ABT4DAS3</accession>
<evidence type="ECO:0000256" key="6">
    <source>
        <dbReference type="HAMAP-Rule" id="MF_01515"/>
    </source>
</evidence>
<comment type="similarity">
    <text evidence="6">Belongs to the UPF0316 family.</text>
</comment>
<dbReference type="InterPro" id="IPR022930">
    <property type="entry name" value="UPF0316"/>
</dbReference>
<evidence type="ECO:0000256" key="2">
    <source>
        <dbReference type="ARBA" id="ARBA00022475"/>
    </source>
</evidence>
<name>A0ABT4DAS3_9CLOT</name>
<dbReference type="InterPro" id="IPR019264">
    <property type="entry name" value="DUF2179"/>
</dbReference>